<dbReference type="STRING" id="988821.SAMN05421867_102112"/>
<dbReference type="OrthoDB" id="9799092at2"/>
<dbReference type="PANTHER" id="PTHR43072">
    <property type="entry name" value="N-ACETYLTRANSFERASE"/>
    <property type="match status" value="1"/>
</dbReference>
<evidence type="ECO:0000313" key="3">
    <source>
        <dbReference type="Proteomes" id="UP000199012"/>
    </source>
</evidence>
<feature type="domain" description="N-acetyltransferase" evidence="1">
    <location>
        <begin position="207"/>
        <end position="356"/>
    </location>
</feature>
<protein>
    <submittedName>
        <fullName evidence="2">Mycothiol synthase</fullName>
    </submittedName>
</protein>
<evidence type="ECO:0000259" key="1">
    <source>
        <dbReference type="PROSITE" id="PS51186"/>
    </source>
</evidence>
<name>A0A1I0W1Q0_9CELL</name>
<dbReference type="InterPro" id="IPR016181">
    <property type="entry name" value="Acyl_CoA_acyltransferase"/>
</dbReference>
<dbReference type="InterPro" id="IPR000182">
    <property type="entry name" value="GNAT_dom"/>
</dbReference>
<gene>
    <name evidence="2" type="ORF">SAMN05421867_102112</name>
</gene>
<dbReference type="CDD" id="cd04301">
    <property type="entry name" value="NAT_SF"/>
    <property type="match status" value="1"/>
</dbReference>
<sequence>MAGTTTSTTTTDPTTATTLAPIAERAAPPAALPVPDAALGLAWRPLARADAPALHGLVEAVEVADGAPARTAPEEVEEYFDGEWRDLDRDTLGGFDPDGVLRAFADVSTAPGDRTVVRAFLRGGVHPDVRGRGIGRAVLDWSVGRGRQLLAASGKELPGRIAAYVDDDAHATVALLRRSALAPVRYYTEMRRSLADPLPPVRQVPGVRLEPFSADRDEQTRLAHNEAFADHWGSEPRTAEQWSQGRSMFAPAWSVLAVDEATDEVVGYALSGRYEQDWPVAGYSSGYTELLGVRRAWRGRGVAVALLGAVMAAYRADGVEYAELGVDTANPSGAHGLYASLGYEAFHSSTMWSIEL</sequence>
<dbReference type="EMBL" id="FOKA01000002">
    <property type="protein sequence ID" value="SFA82474.1"/>
    <property type="molecule type" value="Genomic_DNA"/>
</dbReference>
<dbReference type="Gene3D" id="3.40.630.30">
    <property type="match status" value="1"/>
</dbReference>
<dbReference type="Pfam" id="PF00583">
    <property type="entry name" value="Acetyltransf_1"/>
    <property type="match status" value="1"/>
</dbReference>
<reference evidence="2 3" key="1">
    <citation type="submission" date="2016-10" db="EMBL/GenBank/DDBJ databases">
        <authorList>
            <person name="de Groot N.N."/>
        </authorList>
    </citation>
    <scope>NUCLEOTIDE SEQUENCE [LARGE SCALE GENOMIC DNA]</scope>
    <source>
        <strain evidence="2 3">CGMCC 4.6945</strain>
    </source>
</reference>
<accession>A0A1I0W1Q0</accession>
<keyword evidence="3" id="KW-1185">Reference proteome</keyword>
<dbReference type="AlphaFoldDB" id="A0A1I0W1Q0"/>
<dbReference type="GO" id="GO:0016747">
    <property type="term" value="F:acyltransferase activity, transferring groups other than amino-acyl groups"/>
    <property type="evidence" value="ECO:0007669"/>
    <property type="project" value="InterPro"/>
</dbReference>
<evidence type="ECO:0000313" key="2">
    <source>
        <dbReference type="EMBL" id="SFA82474.1"/>
    </source>
</evidence>
<dbReference type="RefSeq" id="WP_090030734.1">
    <property type="nucleotide sequence ID" value="NZ_BONM01000001.1"/>
</dbReference>
<organism evidence="2 3">
    <name type="scientific">Cellulomonas marina</name>
    <dbReference type="NCBI Taxonomy" id="988821"/>
    <lineage>
        <taxon>Bacteria</taxon>
        <taxon>Bacillati</taxon>
        <taxon>Actinomycetota</taxon>
        <taxon>Actinomycetes</taxon>
        <taxon>Micrococcales</taxon>
        <taxon>Cellulomonadaceae</taxon>
        <taxon>Cellulomonas</taxon>
    </lineage>
</organism>
<feature type="domain" description="N-acetyltransferase" evidence="1">
    <location>
        <begin position="41"/>
        <end position="195"/>
    </location>
</feature>
<dbReference type="Proteomes" id="UP000199012">
    <property type="component" value="Unassembled WGS sequence"/>
</dbReference>
<proteinExistence type="predicted"/>
<dbReference type="SUPFAM" id="SSF55729">
    <property type="entry name" value="Acyl-CoA N-acyltransferases (Nat)"/>
    <property type="match status" value="2"/>
</dbReference>
<dbReference type="PROSITE" id="PS51186">
    <property type="entry name" value="GNAT"/>
    <property type="match status" value="2"/>
</dbReference>